<evidence type="ECO:0000256" key="6">
    <source>
        <dbReference type="ARBA" id="ARBA00023136"/>
    </source>
</evidence>
<keyword evidence="4 8" id="KW-0812">Transmembrane</keyword>
<feature type="domain" description="POTRA" evidence="9">
    <location>
        <begin position="44"/>
        <end position="112"/>
    </location>
</feature>
<comment type="subcellular location">
    <subcellularLocation>
        <location evidence="1">Membrane</location>
    </subcellularLocation>
</comment>
<organism evidence="10 11">
    <name type="scientific">Polycladospora coralii</name>
    <dbReference type="NCBI Taxonomy" id="2771432"/>
    <lineage>
        <taxon>Bacteria</taxon>
        <taxon>Bacillati</taxon>
        <taxon>Bacillota</taxon>
        <taxon>Bacilli</taxon>
        <taxon>Bacillales</taxon>
        <taxon>Thermoactinomycetaceae</taxon>
        <taxon>Polycladospora</taxon>
    </lineage>
</organism>
<sequence>MDERIPPFRTGIKKKRSSSPIIFVFVLLFFMGILLVLFLKSPLSQIESIDIQGNKLVSESELRQVIQVNVGDSYFFVDEDQIESALEQRNVVHEAEVKKSFPHELKIRITEKPVIGVYLDKDQQFLLFSDGTRMSNYKKIQEMDEHTIFEGWKSKDPLLKQVVTEWVKLPSEIKNQVLRVKPRTNQEDQVEIKTKKNHTIYVRANDLSHKMRLYPSFYEHDEGTVNLLESIWFTPAE</sequence>
<dbReference type="RefSeq" id="WP_191141487.1">
    <property type="nucleotide sequence ID" value="NZ_JACXAH010000003.1"/>
</dbReference>
<evidence type="ECO:0000313" key="11">
    <source>
        <dbReference type="Proteomes" id="UP000661691"/>
    </source>
</evidence>
<protein>
    <submittedName>
        <fullName evidence="10">FtsQ-type POTRA domain-containing protein</fullName>
    </submittedName>
</protein>
<dbReference type="InterPro" id="IPR050487">
    <property type="entry name" value="FtsQ_DivIB"/>
</dbReference>
<dbReference type="GO" id="GO:0005886">
    <property type="term" value="C:plasma membrane"/>
    <property type="evidence" value="ECO:0007669"/>
    <property type="project" value="TreeGrafter"/>
</dbReference>
<keyword evidence="3" id="KW-0132">Cell division</keyword>
<dbReference type="AlphaFoldDB" id="A0A926RSJ5"/>
<keyword evidence="7" id="KW-0131">Cell cycle</keyword>
<accession>A0A926RSJ5</accession>
<evidence type="ECO:0000256" key="5">
    <source>
        <dbReference type="ARBA" id="ARBA00022989"/>
    </source>
</evidence>
<dbReference type="PROSITE" id="PS51779">
    <property type="entry name" value="POTRA"/>
    <property type="match status" value="1"/>
</dbReference>
<keyword evidence="2" id="KW-1003">Cell membrane</keyword>
<evidence type="ECO:0000256" key="4">
    <source>
        <dbReference type="ARBA" id="ARBA00022692"/>
    </source>
</evidence>
<evidence type="ECO:0000256" key="1">
    <source>
        <dbReference type="ARBA" id="ARBA00004370"/>
    </source>
</evidence>
<dbReference type="InterPro" id="IPR013685">
    <property type="entry name" value="POTRA_FtsQ_type"/>
</dbReference>
<dbReference type="Proteomes" id="UP000661691">
    <property type="component" value="Unassembled WGS sequence"/>
</dbReference>
<evidence type="ECO:0000256" key="3">
    <source>
        <dbReference type="ARBA" id="ARBA00022618"/>
    </source>
</evidence>
<evidence type="ECO:0000256" key="7">
    <source>
        <dbReference type="ARBA" id="ARBA00023306"/>
    </source>
</evidence>
<dbReference type="PANTHER" id="PTHR37820">
    <property type="entry name" value="CELL DIVISION PROTEIN DIVIB"/>
    <property type="match status" value="1"/>
</dbReference>
<dbReference type="EMBL" id="JACXAH010000003">
    <property type="protein sequence ID" value="MBD1371325.1"/>
    <property type="molecule type" value="Genomic_DNA"/>
</dbReference>
<keyword evidence="6 8" id="KW-0472">Membrane</keyword>
<dbReference type="InterPro" id="IPR034746">
    <property type="entry name" value="POTRA"/>
</dbReference>
<keyword evidence="5 8" id="KW-1133">Transmembrane helix</keyword>
<reference evidence="10" key="1">
    <citation type="submission" date="2020-09" db="EMBL/GenBank/DDBJ databases">
        <title>A novel bacterium of genus Hazenella, isolated from South China Sea.</title>
        <authorList>
            <person name="Huang H."/>
            <person name="Mo K."/>
            <person name="Hu Y."/>
        </authorList>
    </citation>
    <scope>NUCLEOTIDE SEQUENCE</scope>
    <source>
        <strain evidence="10">IB182357</strain>
    </source>
</reference>
<dbReference type="Gene3D" id="3.10.20.310">
    <property type="entry name" value="membrane protein fhac"/>
    <property type="match status" value="1"/>
</dbReference>
<dbReference type="GO" id="GO:0051301">
    <property type="term" value="P:cell division"/>
    <property type="evidence" value="ECO:0007669"/>
    <property type="project" value="UniProtKB-KW"/>
</dbReference>
<proteinExistence type="predicted"/>
<evidence type="ECO:0000259" key="9">
    <source>
        <dbReference type="PROSITE" id="PS51779"/>
    </source>
</evidence>
<dbReference type="Pfam" id="PF08478">
    <property type="entry name" value="POTRA_1"/>
    <property type="match status" value="1"/>
</dbReference>
<name>A0A926RSJ5_9BACL</name>
<dbReference type="PANTHER" id="PTHR37820:SF1">
    <property type="entry name" value="CELL DIVISION PROTEIN FTSQ"/>
    <property type="match status" value="1"/>
</dbReference>
<comment type="caution">
    <text evidence="10">The sequence shown here is derived from an EMBL/GenBank/DDBJ whole genome shotgun (WGS) entry which is preliminary data.</text>
</comment>
<gene>
    <name evidence="10" type="ORF">IC620_03020</name>
</gene>
<evidence type="ECO:0000256" key="8">
    <source>
        <dbReference type="SAM" id="Phobius"/>
    </source>
</evidence>
<feature type="transmembrane region" description="Helical" evidence="8">
    <location>
        <begin position="21"/>
        <end position="39"/>
    </location>
</feature>
<evidence type="ECO:0000313" key="10">
    <source>
        <dbReference type="EMBL" id="MBD1371325.1"/>
    </source>
</evidence>
<evidence type="ECO:0000256" key="2">
    <source>
        <dbReference type="ARBA" id="ARBA00022475"/>
    </source>
</evidence>
<keyword evidence="11" id="KW-1185">Reference proteome</keyword>
<dbReference type="Gene3D" id="3.40.50.10960">
    <property type="match status" value="1"/>
</dbReference>